<reference evidence="2" key="1">
    <citation type="journal article" date="2021" name="PeerJ">
        <title>Extensive microbial diversity within the chicken gut microbiome revealed by metagenomics and culture.</title>
        <authorList>
            <person name="Gilroy R."/>
            <person name="Ravi A."/>
            <person name="Getino M."/>
            <person name="Pursley I."/>
            <person name="Horton D.L."/>
            <person name="Alikhan N.F."/>
            <person name="Baker D."/>
            <person name="Gharbi K."/>
            <person name="Hall N."/>
            <person name="Watson M."/>
            <person name="Adriaenssens E.M."/>
            <person name="Foster-Nyarko E."/>
            <person name="Jarju S."/>
            <person name="Secka A."/>
            <person name="Antonio M."/>
            <person name="Oren A."/>
            <person name="Chaudhuri R.R."/>
            <person name="La Ragione R."/>
            <person name="Hildebrand F."/>
            <person name="Pallen M.J."/>
        </authorList>
    </citation>
    <scope>NUCLEOTIDE SEQUENCE</scope>
    <source>
        <strain evidence="2">1068</strain>
    </source>
</reference>
<sequence length="200" mass="22627">MCRESRRKYREDKLTVTELSYLLWATQGVRRMAGHKNPVTFRNVPSAGSRHPLETYLFLGKVDGIRPGIYHYLPENHELELWEDRQDYQEELARALGEQPFAAQAPVVFVWSALPYRTEWRYGRMASKYILIDAGHVCQSLYMACQSVGLGTCAIGAYNQEELDELLGFEPGPSGDKLYECAIYAAPVGKAVSVFPDVSV</sequence>
<dbReference type="InterPro" id="IPR052544">
    <property type="entry name" value="Bacteriocin_Proc_Enz"/>
</dbReference>
<dbReference type="InterPro" id="IPR029479">
    <property type="entry name" value="Nitroreductase"/>
</dbReference>
<gene>
    <name evidence="2" type="ORF">H9809_03455</name>
</gene>
<feature type="domain" description="Nitroreductase" evidence="1">
    <location>
        <begin position="3"/>
        <end position="170"/>
    </location>
</feature>
<evidence type="ECO:0000313" key="3">
    <source>
        <dbReference type="Proteomes" id="UP000824056"/>
    </source>
</evidence>
<dbReference type="NCBIfam" id="TIGR03605">
    <property type="entry name" value="antibiot_sagB"/>
    <property type="match status" value="1"/>
</dbReference>
<dbReference type="EMBL" id="DXBG01000082">
    <property type="protein sequence ID" value="HIZ64949.1"/>
    <property type="molecule type" value="Genomic_DNA"/>
</dbReference>
<dbReference type="CDD" id="cd02142">
    <property type="entry name" value="McbC_SagB-like_oxidoreductase"/>
    <property type="match status" value="1"/>
</dbReference>
<dbReference type="PANTHER" id="PTHR43745:SF2">
    <property type="entry name" value="NITROREDUCTASE MJ1384-RELATED"/>
    <property type="match status" value="1"/>
</dbReference>
<dbReference type="GO" id="GO:0016491">
    <property type="term" value="F:oxidoreductase activity"/>
    <property type="evidence" value="ECO:0007669"/>
    <property type="project" value="InterPro"/>
</dbReference>
<dbReference type="InterPro" id="IPR020051">
    <property type="entry name" value="SagB-type_dehydrogenase"/>
</dbReference>
<protein>
    <submittedName>
        <fullName evidence="2">SagB/ThcOx family dehydrogenase</fullName>
    </submittedName>
</protein>
<dbReference type="Pfam" id="PF00881">
    <property type="entry name" value="Nitroreductase"/>
    <property type="match status" value="1"/>
</dbReference>
<dbReference type="InterPro" id="IPR000415">
    <property type="entry name" value="Nitroreductase-like"/>
</dbReference>
<proteinExistence type="predicted"/>
<organism evidence="2 3">
    <name type="scientific">Candidatus Blautia pullicola</name>
    <dbReference type="NCBI Taxonomy" id="2838498"/>
    <lineage>
        <taxon>Bacteria</taxon>
        <taxon>Bacillati</taxon>
        <taxon>Bacillota</taxon>
        <taxon>Clostridia</taxon>
        <taxon>Lachnospirales</taxon>
        <taxon>Lachnospiraceae</taxon>
        <taxon>Blautia</taxon>
    </lineage>
</organism>
<dbReference type="PANTHER" id="PTHR43745">
    <property type="entry name" value="NITROREDUCTASE MJ1384-RELATED"/>
    <property type="match status" value="1"/>
</dbReference>
<dbReference type="AlphaFoldDB" id="A0A9D2FPI0"/>
<accession>A0A9D2FPI0</accession>
<name>A0A9D2FPI0_9FIRM</name>
<dbReference type="Gene3D" id="3.40.109.10">
    <property type="entry name" value="NADH Oxidase"/>
    <property type="match status" value="1"/>
</dbReference>
<evidence type="ECO:0000313" key="2">
    <source>
        <dbReference type="EMBL" id="HIZ64949.1"/>
    </source>
</evidence>
<evidence type="ECO:0000259" key="1">
    <source>
        <dbReference type="Pfam" id="PF00881"/>
    </source>
</evidence>
<comment type="caution">
    <text evidence="2">The sequence shown here is derived from an EMBL/GenBank/DDBJ whole genome shotgun (WGS) entry which is preliminary data.</text>
</comment>
<reference evidence="2" key="2">
    <citation type="submission" date="2021-04" db="EMBL/GenBank/DDBJ databases">
        <authorList>
            <person name="Gilroy R."/>
        </authorList>
    </citation>
    <scope>NUCLEOTIDE SEQUENCE</scope>
    <source>
        <strain evidence="2">1068</strain>
    </source>
</reference>
<dbReference type="Proteomes" id="UP000824056">
    <property type="component" value="Unassembled WGS sequence"/>
</dbReference>
<dbReference type="SUPFAM" id="SSF55469">
    <property type="entry name" value="FMN-dependent nitroreductase-like"/>
    <property type="match status" value="1"/>
</dbReference>